<dbReference type="InterPro" id="IPR044244">
    <property type="entry name" value="TTC27/Emw1"/>
</dbReference>
<name>A0A674C7B3_SALTR</name>
<protein>
    <submittedName>
        <fullName evidence="4">Uncharacterized protein</fullName>
    </submittedName>
</protein>
<dbReference type="Proteomes" id="UP000472277">
    <property type="component" value="Chromosome 18"/>
</dbReference>
<organism evidence="4 5">
    <name type="scientific">Salmo trutta</name>
    <name type="common">Brown trout</name>
    <dbReference type="NCBI Taxonomy" id="8032"/>
    <lineage>
        <taxon>Eukaryota</taxon>
        <taxon>Metazoa</taxon>
        <taxon>Chordata</taxon>
        <taxon>Craniata</taxon>
        <taxon>Vertebrata</taxon>
        <taxon>Euteleostomi</taxon>
        <taxon>Actinopterygii</taxon>
        <taxon>Neopterygii</taxon>
        <taxon>Teleostei</taxon>
        <taxon>Protacanthopterygii</taxon>
        <taxon>Salmoniformes</taxon>
        <taxon>Salmonidae</taxon>
        <taxon>Salmoninae</taxon>
        <taxon>Salmo</taxon>
    </lineage>
</organism>
<keyword evidence="3" id="KW-0812">Transmembrane</keyword>
<dbReference type="PANTHER" id="PTHR16193:SF0">
    <property type="entry name" value="TETRATRICOPEPTIDE REPEAT PROTEIN 27"/>
    <property type="match status" value="1"/>
</dbReference>
<keyword evidence="5" id="KW-1185">Reference proteome</keyword>
<feature type="transmembrane region" description="Helical" evidence="3">
    <location>
        <begin position="37"/>
        <end position="58"/>
    </location>
</feature>
<keyword evidence="3" id="KW-1133">Transmembrane helix</keyword>
<reference evidence="4" key="2">
    <citation type="submission" date="2025-09" db="UniProtKB">
        <authorList>
            <consortium name="Ensembl"/>
        </authorList>
    </citation>
    <scope>IDENTIFICATION</scope>
</reference>
<keyword evidence="3" id="KW-0472">Membrane</keyword>
<dbReference type="PANTHER" id="PTHR16193">
    <property type="entry name" value="TETRATRICOPEPTIDE REPEAT PROTEIN 27"/>
    <property type="match status" value="1"/>
</dbReference>
<dbReference type="AlphaFoldDB" id="A0A674C7B3"/>
<evidence type="ECO:0000256" key="1">
    <source>
        <dbReference type="ARBA" id="ARBA00022737"/>
    </source>
</evidence>
<sequence length="279" mass="30843">MLSPQVLNLQGGGDCSDGEAIDAYLERLVLAYLNDRIAIFCVCTVCMHIFAHIVYRLVFPGALTSALLGSLLLDGESGYSLVWNPFLLLARVLLVNCAIKLDSLQSLLQKRTILTPLIFSAVMKCGPLFSDGTLQNLSIQFHLECGFTSLTYYENNPAKEHFQRAKELNSLNIHALGKRTRFQQNFLAQLILDVKSKEDTPAPELDVELTLSPTPLACLPKVSILYPFHLHPHSHGGQIQCDTKCLQQRGISTPRPSLISCCEELLAFTSVSRVSPCLV</sequence>
<evidence type="ECO:0000256" key="2">
    <source>
        <dbReference type="ARBA" id="ARBA00022803"/>
    </source>
</evidence>
<dbReference type="GeneTree" id="ENSGT01120000278050"/>
<evidence type="ECO:0000313" key="4">
    <source>
        <dbReference type="Ensembl" id="ENSSTUP00000079690.1"/>
    </source>
</evidence>
<evidence type="ECO:0000313" key="5">
    <source>
        <dbReference type="Proteomes" id="UP000472277"/>
    </source>
</evidence>
<proteinExistence type="predicted"/>
<keyword evidence="2" id="KW-0802">TPR repeat</keyword>
<dbReference type="Ensembl" id="ENSSTUT00000084832.1">
    <property type="protein sequence ID" value="ENSSTUP00000079690.1"/>
    <property type="gene ID" value="ENSSTUG00000035136.1"/>
</dbReference>
<reference evidence="4" key="1">
    <citation type="submission" date="2025-08" db="UniProtKB">
        <authorList>
            <consortium name="Ensembl"/>
        </authorList>
    </citation>
    <scope>IDENTIFICATION</scope>
</reference>
<accession>A0A674C7B3</accession>
<evidence type="ECO:0000256" key="3">
    <source>
        <dbReference type="SAM" id="Phobius"/>
    </source>
</evidence>
<dbReference type="InParanoid" id="A0A674C7B3"/>
<keyword evidence="1" id="KW-0677">Repeat</keyword>